<dbReference type="SUPFAM" id="SSF50249">
    <property type="entry name" value="Nucleic acid-binding proteins"/>
    <property type="match status" value="1"/>
</dbReference>
<gene>
    <name evidence="9 14" type="primary">rho</name>
    <name evidence="14" type="ORF">WFZ86_10075</name>
</gene>
<dbReference type="Pfam" id="PF07497">
    <property type="entry name" value="Rho_RNA_bind"/>
    <property type="match status" value="1"/>
</dbReference>
<sequence length="611" mass="68345">MFDISALKELKLSELQEIAKTAKTIKFNGVKKETLIGLILEHQAATSKVDESVVKDTVDTEKPKRARIVPTKKTNTVDSNPTTLFQEEDAKVLKEKQVSSNPETLESPAREFVKAENHKEADAAKGKVNKTVKFNKSAYEKKMALQREKEEAKNAIEAPEISNDTTAFVPEETVESKTTEVIENPIPAKKINPNHNKKQNGNPNQNPNGNGNNANNGNANGNQNPNFKNKKNNFKDADFEFDGIIESEGVLEMMPDGYGFLRSSDYNYLASPDDIYLSTSQIRLFGLKTGDTVKGVVRPPKEGEKYFPLVRVLKINGHDPQVVRDRVSFEHLTPVFPSEKFKLAEKQSTISTRIIDLFSPIGKGQRGMIVAQPKTGKTMLLKDIANAIAANHPEVYLIVLLIDERPEEVTDMQRSVRGEVIASTFDREPQEHVKIANIVLEKAKRLVECGHDVVVLLDSITRLARAYNTVQPASGKVLSGGVDANALQKPKRFFGAARNVENGGSLSIIATALTETGSKMDEVIFEEFKGTGNMELQLDRKIANKRIFPAIDLTSSSTRRDDLLLDQNTLHRMWIMRKYLSDMNPIEAMDFINDRFKKTRNNEEFLISMND</sequence>
<dbReference type="EMBL" id="JBCGDP010000008">
    <property type="protein sequence ID" value="MEM0576844.1"/>
    <property type="molecule type" value="Genomic_DNA"/>
</dbReference>
<feature type="domain" description="Rho RNA-BD" evidence="13">
    <location>
        <begin position="244"/>
        <end position="319"/>
    </location>
</feature>
<comment type="caution">
    <text evidence="14">The sequence shown here is derived from an EMBL/GenBank/DDBJ whole genome shotgun (WGS) entry which is preliminary data.</text>
</comment>
<dbReference type="InterPro" id="IPR027417">
    <property type="entry name" value="P-loop_NTPase"/>
</dbReference>
<dbReference type="PANTHER" id="PTHR46425:SF1">
    <property type="entry name" value="TRANSCRIPTION TERMINATION FACTOR RHO"/>
    <property type="match status" value="1"/>
</dbReference>
<dbReference type="InterPro" id="IPR011129">
    <property type="entry name" value="CSD"/>
</dbReference>
<dbReference type="PROSITE" id="PS51856">
    <property type="entry name" value="RHO_RNA_BD"/>
    <property type="match status" value="1"/>
</dbReference>
<evidence type="ECO:0000313" key="15">
    <source>
        <dbReference type="Proteomes" id="UP001468798"/>
    </source>
</evidence>
<keyword evidence="4 9" id="KW-0347">Helicase</keyword>
<dbReference type="CDD" id="cd01128">
    <property type="entry name" value="rho_factor_C"/>
    <property type="match status" value="1"/>
</dbReference>
<evidence type="ECO:0000256" key="4">
    <source>
        <dbReference type="ARBA" id="ARBA00022806"/>
    </source>
</evidence>
<feature type="binding site" evidence="9">
    <location>
        <position position="405"/>
    </location>
    <ligand>
        <name>ATP</name>
        <dbReference type="ChEBI" id="CHEBI:30616"/>
    </ligand>
</feature>
<feature type="compositionally biased region" description="Low complexity" evidence="12">
    <location>
        <begin position="199"/>
        <end position="227"/>
    </location>
</feature>
<dbReference type="InterPro" id="IPR012340">
    <property type="entry name" value="NA-bd_OB-fold"/>
</dbReference>
<dbReference type="PANTHER" id="PTHR46425">
    <property type="entry name" value="TRANSCRIPTION TERMINATION FACTOR RHO"/>
    <property type="match status" value="1"/>
</dbReference>
<evidence type="ECO:0000256" key="12">
    <source>
        <dbReference type="SAM" id="MobiDB-lite"/>
    </source>
</evidence>
<keyword evidence="7 9" id="KW-0805">Transcription regulation</keyword>
<evidence type="ECO:0000259" key="13">
    <source>
        <dbReference type="PROSITE" id="PS51856"/>
    </source>
</evidence>
<name>A0ABU9NRF6_9FLAO</name>
<evidence type="ECO:0000256" key="9">
    <source>
        <dbReference type="HAMAP-Rule" id="MF_01884"/>
    </source>
</evidence>
<comment type="subunit">
    <text evidence="9">Homohexamer. The homohexamer assembles into an open ring structure.</text>
</comment>
<dbReference type="GO" id="GO:0016787">
    <property type="term" value="F:hydrolase activity"/>
    <property type="evidence" value="ECO:0007669"/>
    <property type="project" value="UniProtKB-KW"/>
</dbReference>
<dbReference type="InterPro" id="IPR004665">
    <property type="entry name" value="Term_rho"/>
</dbReference>
<dbReference type="Pfam" id="PF00006">
    <property type="entry name" value="ATP-synt_ab"/>
    <property type="match status" value="1"/>
</dbReference>
<evidence type="ECO:0000256" key="6">
    <source>
        <dbReference type="ARBA" id="ARBA00022884"/>
    </source>
</evidence>
<organism evidence="14 15">
    <name type="scientific">Flavobacterium polysaccharolyticum</name>
    <dbReference type="NCBI Taxonomy" id="3133148"/>
    <lineage>
        <taxon>Bacteria</taxon>
        <taxon>Pseudomonadati</taxon>
        <taxon>Bacteroidota</taxon>
        <taxon>Flavobacteriia</taxon>
        <taxon>Flavobacteriales</taxon>
        <taxon>Flavobacteriaceae</taxon>
        <taxon>Flavobacterium</taxon>
    </lineage>
</organism>
<keyword evidence="8 9" id="KW-0804">Transcription</keyword>
<evidence type="ECO:0000256" key="5">
    <source>
        <dbReference type="ARBA" id="ARBA00022840"/>
    </source>
</evidence>
<keyword evidence="3 9" id="KW-0378">Hydrolase</keyword>
<dbReference type="CDD" id="cd04459">
    <property type="entry name" value="Rho_CSD"/>
    <property type="match status" value="1"/>
</dbReference>
<accession>A0ABU9NRF6</accession>
<comment type="caution">
    <text evidence="9">Lacks conserved residue(s) required for the propagation of feature annotation.</text>
</comment>
<dbReference type="InterPro" id="IPR000194">
    <property type="entry name" value="ATPase_F1/V1/A1_a/bsu_nucl-bd"/>
</dbReference>
<evidence type="ECO:0000256" key="2">
    <source>
        <dbReference type="ARBA" id="ARBA00022741"/>
    </source>
</evidence>
<keyword evidence="6 9" id="KW-0694">RNA-binding</keyword>
<dbReference type="Proteomes" id="UP001468798">
    <property type="component" value="Unassembled WGS sequence"/>
</dbReference>
<feature type="binding site" evidence="9">
    <location>
        <begin position="362"/>
        <end position="367"/>
    </location>
    <ligand>
        <name>ATP</name>
        <dbReference type="ChEBI" id="CHEBI:30616"/>
    </ligand>
</feature>
<dbReference type="InterPro" id="IPR003593">
    <property type="entry name" value="AAA+_ATPase"/>
</dbReference>
<dbReference type="Gene3D" id="3.40.50.300">
    <property type="entry name" value="P-loop containing nucleotide triphosphate hydrolases"/>
    <property type="match status" value="1"/>
</dbReference>
<evidence type="ECO:0000256" key="11">
    <source>
        <dbReference type="PROSITE-ProRule" id="PRU01203"/>
    </source>
</evidence>
<comment type="similarity">
    <text evidence="9 11">Belongs to the Rho family.</text>
</comment>
<evidence type="ECO:0000313" key="14">
    <source>
        <dbReference type="EMBL" id="MEM0576844.1"/>
    </source>
</evidence>
<keyword evidence="2 9" id="KW-0547">Nucleotide-binding</keyword>
<keyword evidence="1 9" id="KW-0806">Transcription termination</keyword>
<keyword evidence="15" id="KW-1185">Reference proteome</keyword>
<evidence type="ECO:0000256" key="7">
    <source>
        <dbReference type="ARBA" id="ARBA00023015"/>
    </source>
</evidence>
<dbReference type="HAMAP" id="MF_01884">
    <property type="entry name" value="Rho"/>
    <property type="match status" value="1"/>
</dbReference>
<dbReference type="NCBIfam" id="TIGR00767">
    <property type="entry name" value="rho"/>
    <property type="match status" value="1"/>
</dbReference>
<dbReference type="NCBIfam" id="NF006886">
    <property type="entry name" value="PRK09376.1"/>
    <property type="match status" value="1"/>
</dbReference>
<dbReference type="SMART" id="SM00382">
    <property type="entry name" value="AAA"/>
    <property type="match status" value="1"/>
</dbReference>
<dbReference type="Gene3D" id="2.40.50.140">
    <property type="entry name" value="Nucleic acid-binding proteins"/>
    <property type="match status" value="1"/>
</dbReference>
<dbReference type="EC" id="3.6.4.-" evidence="9 10"/>
<dbReference type="InterPro" id="IPR011113">
    <property type="entry name" value="Rho_RNA-bd"/>
</dbReference>
<evidence type="ECO:0000256" key="10">
    <source>
        <dbReference type="NCBIfam" id="TIGR00767"/>
    </source>
</evidence>
<dbReference type="RefSeq" id="WP_342691821.1">
    <property type="nucleotide sequence ID" value="NZ_JBCGDP010000008.1"/>
</dbReference>
<protein>
    <recommendedName>
        <fullName evidence="9 10">Transcription termination factor Rho</fullName>
        <ecNumber evidence="9 10">3.6.4.-</ecNumber>
    </recommendedName>
    <alternativeName>
        <fullName evidence="9">ATP-dependent helicase Rho</fullName>
    </alternativeName>
</protein>
<dbReference type="InterPro" id="IPR041703">
    <property type="entry name" value="Rho_factor_ATP-bd"/>
</dbReference>
<dbReference type="SMART" id="SM00357">
    <property type="entry name" value="CSP"/>
    <property type="match status" value="1"/>
</dbReference>
<evidence type="ECO:0000256" key="1">
    <source>
        <dbReference type="ARBA" id="ARBA00022472"/>
    </source>
</evidence>
<dbReference type="SUPFAM" id="SSF52540">
    <property type="entry name" value="P-loop containing nucleoside triphosphate hydrolases"/>
    <property type="match status" value="1"/>
</dbReference>
<feature type="region of interest" description="Disordered" evidence="12">
    <location>
        <begin position="168"/>
        <end position="233"/>
    </location>
</feature>
<reference evidence="14 15" key="1">
    <citation type="submission" date="2024-03" db="EMBL/GenBank/DDBJ databases">
        <title>Two novel species of the genus Flavobacterium exhibiting potentially degradation of complex polysaccharides.</title>
        <authorList>
            <person name="Lian X."/>
        </authorList>
    </citation>
    <scope>NUCLEOTIDE SEQUENCE [LARGE SCALE GENOMIC DNA]</scope>
    <source>
        <strain evidence="14 15">N6</strain>
    </source>
</reference>
<evidence type="ECO:0000256" key="8">
    <source>
        <dbReference type="ARBA" id="ARBA00023163"/>
    </source>
</evidence>
<evidence type="ECO:0000256" key="3">
    <source>
        <dbReference type="ARBA" id="ARBA00022801"/>
    </source>
</evidence>
<feature type="binding site" evidence="9">
    <location>
        <begin position="374"/>
        <end position="379"/>
    </location>
    <ligand>
        <name>ATP</name>
        <dbReference type="ChEBI" id="CHEBI:30616"/>
    </ligand>
</feature>
<keyword evidence="5 9" id="KW-0067">ATP-binding</keyword>
<comment type="function">
    <text evidence="9">Facilitates transcription termination by a mechanism that involves Rho binding to the nascent RNA, activation of Rho's RNA-dependent ATPase activity, and release of the mRNA from the DNA template.</text>
</comment>
<proteinExistence type="inferred from homology"/>